<keyword evidence="4" id="KW-1185">Reference proteome</keyword>
<evidence type="ECO:0000313" key="3">
    <source>
        <dbReference type="EMBL" id="ULN53436.1"/>
    </source>
</evidence>
<dbReference type="InterPro" id="IPR007969">
    <property type="entry name" value="DUF732"/>
</dbReference>
<dbReference type="Proteomes" id="UP001055200">
    <property type="component" value="Chromosome"/>
</dbReference>
<evidence type="ECO:0000256" key="1">
    <source>
        <dbReference type="SAM" id="SignalP"/>
    </source>
</evidence>
<feature type="domain" description="DUF732" evidence="2">
    <location>
        <begin position="46"/>
        <end position="116"/>
    </location>
</feature>
<sequence>MVCSNGAGRRTRLAVGLLGTLGVAAVIGVAAPAVAEPGTDGAPGSQDEGFLDALRAAGITFPDPAQAVSAAHTMCGLADSGEPGLDILHDLKVHNPGISTDGAAQFAAIAANTYCPHELAPAQ</sequence>
<protein>
    <submittedName>
        <fullName evidence="3">DUF732 domain-containing protein</fullName>
    </submittedName>
</protein>
<dbReference type="Pfam" id="PF05305">
    <property type="entry name" value="DUF732"/>
    <property type="match status" value="1"/>
</dbReference>
<dbReference type="RefSeq" id="WP_240171687.1">
    <property type="nucleotide sequence ID" value="NZ_CP092365.1"/>
</dbReference>
<feature type="chain" id="PRO_5045149619" evidence="1">
    <location>
        <begin position="36"/>
        <end position="123"/>
    </location>
</feature>
<keyword evidence="1" id="KW-0732">Signal</keyword>
<organism evidence="3 4">
    <name type="scientific">Mycolicibacillus parakoreensis</name>
    <dbReference type="NCBI Taxonomy" id="1069221"/>
    <lineage>
        <taxon>Bacteria</taxon>
        <taxon>Bacillati</taxon>
        <taxon>Actinomycetota</taxon>
        <taxon>Actinomycetes</taxon>
        <taxon>Mycobacteriales</taxon>
        <taxon>Mycobacteriaceae</taxon>
        <taxon>Mycolicibacillus</taxon>
    </lineage>
</organism>
<dbReference type="EMBL" id="CP092365">
    <property type="protein sequence ID" value="ULN53436.1"/>
    <property type="molecule type" value="Genomic_DNA"/>
</dbReference>
<feature type="signal peptide" evidence="1">
    <location>
        <begin position="1"/>
        <end position="35"/>
    </location>
</feature>
<name>A0ABY3U3X8_9MYCO</name>
<evidence type="ECO:0000313" key="4">
    <source>
        <dbReference type="Proteomes" id="UP001055200"/>
    </source>
</evidence>
<accession>A0ABY3U3X8</accession>
<evidence type="ECO:0000259" key="2">
    <source>
        <dbReference type="Pfam" id="PF05305"/>
    </source>
</evidence>
<gene>
    <name evidence="3" type="ORF">MIU77_03570</name>
</gene>
<reference evidence="3" key="1">
    <citation type="submission" date="2022-08" db="EMBL/GenBank/DDBJ databases">
        <title>Complete genome sequence of 14 non-tuberculosis mycobacteria type-strains.</title>
        <authorList>
            <person name="Igarashi Y."/>
            <person name="Osugi A."/>
            <person name="Mitarai S."/>
        </authorList>
    </citation>
    <scope>NUCLEOTIDE SEQUENCE</scope>
    <source>
        <strain evidence="3">DSM 45575</strain>
    </source>
</reference>
<proteinExistence type="predicted"/>